<protein>
    <recommendedName>
        <fullName evidence="1">DUF6589 domain-containing protein</fullName>
    </recommendedName>
</protein>
<dbReference type="AlphaFoldDB" id="A0AAD4L6H0"/>
<keyword evidence="3" id="KW-1185">Reference proteome</keyword>
<comment type="caution">
    <text evidence="2">The sequence shown here is derived from an EMBL/GenBank/DDBJ whole genome shotgun (WGS) entry which is preliminary data.</text>
</comment>
<accession>A0AAD4L6H0</accession>
<dbReference type="Pfam" id="PF20231">
    <property type="entry name" value="DUF6589"/>
    <property type="match status" value="1"/>
</dbReference>
<feature type="non-terminal residue" evidence="2">
    <location>
        <position position="83"/>
    </location>
</feature>
<evidence type="ECO:0000313" key="2">
    <source>
        <dbReference type="EMBL" id="KAH8982331.1"/>
    </source>
</evidence>
<dbReference type="EMBL" id="JAKELL010000101">
    <property type="protein sequence ID" value="KAH8982331.1"/>
    <property type="molecule type" value="Genomic_DNA"/>
</dbReference>
<feature type="domain" description="DUF6589" evidence="1">
    <location>
        <begin position="3"/>
        <end position="83"/>
    </location>
</feature>
<dbReference type="InterPro" id="IPR046496">
    <property type="entry name" value="DUF6589"/>
</dbReference>
<evidence type="ECO:0000259" key="1">
    <source>
        <dbReference type="Pfam" id="PF20231"/>
    </source>
</evidence>
<evidence type="ECO:0000313" key="3">
    <source>
        <dbReference type="Proteomes" id="UP001201163"/>
    </source>
</evidence>
<reference evidence="2" key="1">
    <citation type="submission" date="2022-01" db="EMBL/GenBank/DDBJ databases">
        <title>Comparative genomics reveals a dynamic genome evolution in the ectomycorrhizal milk-cap (Lactarius) mushrooms.</title>
        <authorList>
            <consortium name="DOE Joint Genome Institute"/>
            <person name="Lebreton A."/>
            <person name="Tang N."/>
            <person name="Kuo A."/>
            <person name="LaButti K."/>
            <person name="Drula E."/>
            <person name="Barry K."/>
            <person name="Clum A."/>
            <person name="Lipzen A."/>
            <person name="Mousain D."/>
            <person name="Ng V."/>
            <person name="Wang R."/>
            <person name="Wang X."/>
            <person name="Dai Y."/>
            <person name="Henrissat B."/>
            <person name="Grigoriev I.V."/>
            <person name="Guerin-Laguette A."/>
            <person name="Yu F."/>
            <person name="Martin F.M."/>
        </authorList>
    </citation>
    <scope>NUCLEOTIDE SEQUENCE</scope>
    <source>
        <strain evidence="2">QP</strain>
    </source>
</reference>
<gene>
    <name evidence="2" type="ORF">EDB92DRAFT_1771581</name>
</gene>
<dbReference type="Proteomes" id="UP001201163">
    <property type="component" value="Unassembled WGS sequence"/>
</dbReference>
<organism evidence="2 3">
    <name type="scientific">Lactarius akahatsu</name>
    <dbReference type="NCBI Taxonomy" id="416441"/>
    <lineage>
        <taxon>Eukaryota</taxon>
        <taxon>Fungi</taxon>
        <taxon>Dikarya</taxon>
        <taxon>Basidiomycota</taxon>
        <taxon>Agaricomycotina</taxon>
        <taxon>Agaricomycetes</taxon>
        <taxon>Russulales</taxon>
        <taxon>Russulaceae</taxon>
        <taxon>Lactarius</taxon>
    </lineage>
</organism>
<sequence>KAMNLLWCILKTHQGKQNQTGSLTQLFSILKKAQLGGERLDYHTLLSALRQILHGLILNVWCMECNYSSLADFAKADPTPKDL</sequence>
<name>A0AAD4L6H0_9AGAM</name>
<feature type="non-terminal residue" evidence="2">
    <location>
        <position position="1"/>
    </location>
</feature>
<proteinExistence type="predicted"/>